<proteinExistence type="predicted"/>
<comment type="caution">
    <text evidence="1">The sequence shown here is derived from an EMBL/GenBank/DDBJ whole genome shotgun (WGS) entry which is preliminary data.</text>
</comment>
<organism evidence="1 2">
    <name type="scientific">Zalaria obscura</name>
    <dbReference type="NCBI Taxonomy" id="2024903"/>
    <lineage>
        <taxon>Eukaryota</taxon>
        <taxon>Fungi</taxon>
        <taxon>Dikarya</taxon>
        <taxon>Ascomycota</taxon>
        <taxon>Pezizomycotina</taxon>
        <taxon>Dothideomycetes</taxon>
        <taxon>Dothideomycetidae</taxon>
        <taxon>Dothideales</taxon>
        <taxon>Zalariaceae</taxon>
        <taxon>Zalaria</taxon>
    </lineage>
</organism>
<gene>
    <name evidence="1" type="ORF">M8818_000384</name>
</gene>
<name>A0ACC3SMR2_9PEZI</name>
<sequence length="622" mass="66368">MDVQLYVYDLTRGMARTMSRSLLGIQIDAVYHTSLVFNGVEYFFGQGVQTCYPGSTHHGQPMEIIPLGRTQLPLEVILEYLESLKTIYTPESYDLFAHNCNNFTNDFAMFLVGKGIPEHITSLPETVLQTPFGQMLKPQIDASMRSITQAPVPPQKVPPAGRAGAVASSSSASNIAAASPGAAQTPAMRIAGNLDNFDSTSGAHGTVHNVTSISALDNLLDSAKDTCAVVFFTSSTCAPCKIAYPTYDSLAVEHPKVPFIKVDINAADSIALKYKIRATPTFMTFLHGHKEYEWTGADPSQLTGNVRLLISKAFVPHPHAQLRVPSLQRGSLSPVLFPKIPPLDKLTAKMGAAATSPAVTALKAFLTHRQQDGAREAPLPDLPTISTWLRQAPSVLDSSVLFTAYDLLRAALADPRTSGWFAEETPPLATPAALLSHVASLPEGTAPYALRLVALQLACNLFSSPLSAGAVLASQLPGIMVRLVTQSLLDTDHAPVRAAAASLAFNLAAANYRVRREEEREGVGEEVQVELAASLLETLGAEAEKGLGGEGGREPNPVLKPALYALGYLVYFARSEGEVWDLCAAMEARGTVVGSREGGVARGSGVEDLVRDVGELLGKGLE</sequence>
<protein>
    <submittedName>
        <fullName evidence="1">Uncharacterized protein</fullName>
    </submittedName>
</protein>
<accession>A0ACC3SMR2</accession>
<keyword evidence="2" id="KW-1185">Reference proteome</keyword>
<dbReference type="EMBL" id="JAMKPW020000002">
    <property type="protein sequence ID" value="KAK8219968.1"/>
    <property type="molecule type" value="Genomic_DNA"/>
</dbReference>
<evidence type="ECO:0000313" key="1">
    <source>
        <dbReference type="EMBL" id="KAK8219968.1"/>
    </source>
</evidence>
<evidence type="ECO:0000313" key="2">
    <source>
        <dbReference type="Proteomes" id="UP001320706"/>
    </source>
</evidence>
<reference evidence="1" key="1">
    <citation type="submission" date="2024-02" db="EMBL/GenBank/DDBJ databases">
        <title>Metagenome Assembled Genome of Zalaria obscura JY119.</title>
        <authorList>
            <person name="Vighnesh L."/>
            <person name="Jagadeeshwari U."/>
            <person name="Venkata Ramana C."/>
            <person name="Sasikala C."/>
        </authorList>
    </citation>
    <scope>NUCLEOTIDE SEQUENCE</scope>
    <source>
        <strain evidence="1">JY119</strain>
    </source>
</reference>
<dbReference type="Proteomes" id="UP001320706">
    <property type="component" value="Unassembled WGS sequence"/>
</dbReference>